<dbReference type="GeneID" id="20190927"/>
<organism evidence="1 2">
    <name type="scientific">Phytophthora nicotianae (strain INRA-310)</name>
    <name type="common">Phytophthora parasitica</name>
    <dbReference type="NCBI Taxonomy" id="761204"/>
    <lineage>
        <taxon>Eukaryota</taxon>
        <taxon>Sar</taxon>
        <taxon>Stramenopiles</taxon>
        <taxon>Oomycota</taxon>
        <taxon>Peronosporomycetes</taxon>
        <taxon>Peronosporales</taxon>
        <taxon>Peronosporaceae</taxon>
        <taxon>Phytophthora</taxon>
    </lineage>
</organism>
<accession>W2QJH7</accession>
<reference evidence="2" key="1">
    <citation type="submission" date="2011-12" db="EMBL/GenBank/DDBJ databases">
        <authorList>
            <consortium name="The Broad Institute Genome Sequencing Platform"/>
            <person name="Russ C."/>
            <person name="Tyler B."/>
            <person name="Panabieres F."/>
            <person name="Shan W."/>
            <person name="Tripathy S."/>
            <person name="Grunwald N."/>
            <person name="Machado M."/>
            <person name="Young S.K."/>
            <person name="Zeng Q."/>
            <person name="Gargeya S."/>
            <person name="Fitzgerald M."/>
            <person name="Haas B."/>
            <person name="Abouelleil A."/>
            <person name="Alvarado L."/>
            <person name="Arachchi H.M."/>
            <person name="Berlin A."/>
            <person name="Chapman S.B."/>
            <person name="Gearin G."/>
            <person name="Goldberg J."/>
            <person name="Griggs A."/>
            <person name="Gujja S."/>
            <person name="Hansen M."/>
            <person name="Heiman D."/>
            <person name="Howarth C."/>
            <person name="Larimer J."/>
            <person name="Lui A."/>
            <person name="MacDonald P.J.P."/>
            <person name="McCowen C."/>
            <person name="Montmayeur A."/>
            <person name="Murphy C."/>
            <person name="Neiman D."/>
            <person name="Pearson M."/>
            <person name="Priest M."/>
            <person name="Roberts A."/>
            <person name="Saif S."/>
            <person name="Shea T."/>
            <person name="Sisk P."/>
            <person name="Stolte C."/>
            <person name="Sykes S."/>
            <person name="Wortman J."/>
            <person name="Nusbaum C."/>
            <person name="Birren B."/>
        </authorList>
    </citation>
    <scope>NUCLEOTIDE SEQUENCE [LARGE SCALE GENOMIC DNA]</scope>
    <source>
        <strain evidence="2">INRA-310</strain>
    </source>
</reference>
<reference evidence="1 2" key="2">
    <citation type="submission" date="2013-11" db="EMBL/GenBank/DDBJ databases">
        <title>The Genome Sequence of Phytophthora parasitica INRA-310.</title>
        <authorList>
            <consortium name="The Broad Institute Genomics Platform"/>
            <person name="Russ C."/>
            <person name="Tyler B."/>
            <person name="Panabieres F."/>
            <person name="Shan W."/>
            <person name="Tripathy S."/>
            <person name="Grunwald N."/>
            <person name="Machado M."/>
            <person name="Johnson C.S."/>
            <person name="Arredondo F."/>
            <person name="Hong C."/>
            <person name="Coffey M."/>
            <person name="Young S.K."/>
            <person name="Zeng Q."/>
            <person name="Gargeya S."/>
            <person name="Fitzgerald M."/>
            <person name="Abouelleil A."/>
            <person name="Alvarado L."/>
            <person name="Chapman S.B."/>
            <person name="Gainer-Dewar J."/>
            <person name="Goldberg J."/>
            <person name="Griggs A."/>
            <person name="Gujja S."/>
            <person name="Hansen M."/>
            <person name="Howarth C."/>
            <person name="Imamovic A."/>
            <person name="Ireland A."/>
            <person name="Larimer J."/>
            <person name="McCowan C."/>
            <person name="Murphy C."/>
            <person name="Pearson M."/>
            <person name="Poon T.W."/>
            <person name="Priest M."/>
            <person name="Roberts A."/>
            <person name="Saif S."/>
            <person name="Shea T."/>
            <person name="Sykes S."/>
            <person name="Wortman J."/>
            <person name="Nusbaum C."/>
            <person name="Birren B."/>
        </authorList>
    </citation>
    <scope>NUCLEOTIDE SEQUENCE [LARGE SCALE GENOMIC DNA]</scope>
    <source>
        <strain evidence="1 2">INRA-310</strain>
    </source>
</reference>
<dbReference type="EMBL" id="KI669575">
    <property type="protein sequence ID" value="ETN13302.1"/>
    <property type="molecule type" value="Genomic_DNA"/>
</dbReference>
<gene>
    <name evidence="1" type="ORF">PPTG_22328</name>
</gene>
<evidence type="ECO:0000313" key="1">
    <source>
        <dbReference type="EMBL" id="ETN13302.1"/>
    </source>
</evidence>
<evidence type="ECO:0000313" key="2">
    <source>
        <dbReference type="Proteomes" id="UP000018817"/>
    </source>
</evidence>
<protein>
    <submittedName>
        <fullName evidence="1">Uncharacterized protein</fullName>
    </submittedName>
</protein>
<proteinExistence type="predicted"/>
<dbReference type="AlphaFoldDB" id="W2QJH7"/>
<dbReference type="VEuPathDB" id="FungiDB:PPTG_22328"/>
<name>W2QJH7_PHYN3</name>
<sequence length="34" mass="3736">MLDGTVEADNKKCNLADGQVDSDDDIIGFWHKQG</sequence>
<dbReference type="RefSeq" id="XP_008901616.1">
    <property type="nucleotide sequence ID" value="XM_008903368.1"/>
</dbReference>
<dbReference type="Proteomes" id="UP000018817">
    <property type="component" value="Unassembled WGS sequence"/>
</dbReference>